<dbReference type="EMBL" id="JAASTW010000002">
    <property type="protein sequence ID" value="MBC1487927.1"/>
    <property type="molecule type" value="Genomic_DNA"/>
</dbReference>
<keyword evidence="5" id="KW-1185">Reference proteome</keyword>
<evidence type="ECO:0000313" key="3">
    <source>
        <dbReference type="EMBL" id="MBC1510878.1"/>
    </source>
</evidence>
<reference evidence="4 5" key="1">
    <citation type="submission" date="2020-03" db="EMBL/GenBank/DDBJ databases">
        <title>Soil Listeria distribution.</title>
        <authorList>
            <person name="Liao J."/>
            <person name="Wiedmann M."/>
        </authorList>
    </citation>
    <scope>NUCLEOTIDE SEQUENCE [LARGE SCALE GENOMIC DNA]</scope>
    <source>
        <strain evidence="3 5">FSL L7-1515</strain>
        <strain evidence="2 4">FSL L7-1554</strain>
    </source>
</reference>
<evidence type="ECO:0000256" key="1">
    <source>
        <dbReference type="ARBA" id="ARBA00023159"/>
    </source>
</evidence>
<gene>
    <name evidence="2" type="ORF">HCJ38_02665</name>
    <name evidence="3" type="ORF">HCJ59_13390</name>
</gene>
<keyword evidence="1" id="KW-0010">Activator</keyword>
<accession>A0A7X0X5M1</accession>
<dbReference type="SUPFAM" id="SSF51206">
    <property type="entry name" value="cAMP-binding domain-like"/>
    <property type="match status" value="1"/>
</dbReference>
<organism evidence="2 4">
    <name type="scientific">Listeria immobilis</name>
    <dbReference type="NCBI Taxonomy" id="2713502"/>
    <lineage>
        <taxon>Bacteria</taxon>
        <taxon>Bacillati</taxon>
        <taxon>Bacillota</taxon>
        <taxon>Bacilli</taxon>
        <taxon>Bacillales</taxon>
        <taxon>Listeriaceae</taxon>
        <taxon>Listeria</taxon>
    </lineage>
</organism>
<dbReference type="EMBL" id="JAASUB010000017">
    <property type="protein sequence ID" value="MBC1510878.1"/>
    <property type="molecule type" value="Genomic_DNA"/>
</dbReference>
<dbReference type="AlphaFoldDB" id="A0A7X0X5M1"/>
<dbReference type="SUPFAM" id="SSF46785">
    <property type="entry name" value="Winged helix' DNA-binding domain"/>
    <property type="match status" value="1"/>
</dbReference>
<sequence length="220" mass="25374">MSTKLDTVLNYLKEFPDYYKYVSKKTYTRNEKIILKEEKSKHIFFVVEGFAAVELEDPLRKTNYISIFVLPSNILGIDTFSSYPKKQHSISVMSNRLVLYKIEVEFLLNVLAMKPDVNDFLLASMADVFARHYALLAMIAKTPKERILMAFQNLAADMGIESENNETVILPEFINQSVLARYCRTTQPNISNLLTELVEEGFLANKKSPYQIDKDSLDYE</sequence>
<dbReference type="RefSeq" id="WP_185344954.1">
    <property type="nucleotide sequence ID" value="NZ_JAASTU010000002.1"/>
</dbReference>
<proteinExistence type="predicted"/>
<dbReference type="InterPro" id="IPR036390">
    <property type="entry name" value="WH_DNA-bd_sf"/>
</dbReference>
<dbReference type="InterPro" id="IPR014710">
    <property type="entry name" value="RmlC-like_jellyroll"/>
</dbReference>
<dbReference type="Proteomes" id="UP000587800">
    <property type="component" value="Unassembled WGS sequence"/>
</dbReference>
<name>A0A7X0X5M1_9LIST</name>
<protein>
    <submittedName>
        <fullName evidence="2">Crp/Fnr family transcriptional regulator</fullName>
    </submittedName>
</protein>
<evidence type="ECO:0000313" key="5">
    <source>
        <dbReference type="Proteomes" id="UP000587800"/>
    </source>
</evidence>
<evidence type="ECO:0000313" key="4">
    <source>
        <dbReference type="Proteomes" id="UP000561617"/>
    </source>
</evidence>
<dbReference type="InterPro" id="IPR018490">
    <property type="entry name" value="cNMP-bd_dom_sf"/>
</dbReference>
<comment type="caution">
    <text evidence="2">The sequence shown here is derived from an EMBL/GenBank/DDBJ whole genome shotgun (WGS) entry which is preliminary data.</text>
</comment>
<dbReference type="Proteomes" id="UP000561617">
    <property type="component" value="Unassembled WGS sequence"/>
</dbReference>
<dbReference type="Gene3D" id="2.60.120.10">
    <property type="entry name" value="Jelly Rolls"/>
    <property type="match status" value="1"/>
</dbReference>
<evidence type="ECO:0000313" key="2">
    <source>
        <dbReference type="EMBL" id="MBC1487927.1"/>
    </source>
</evidence>